<dbReference type="Gene3D" id="3.40.50.1820">
    <property type="entry name" value="alpha/beta hydrolase"/>
    <property type="match status" value="1"/>
</dbReference>
<dbReference type="Pfam" id="PF12697">
    <property type="entry name" value="Abhydrolase_6"/>
    <property type="match status" value="1"/>
</dbReference>
<gene>
    <name evidence="2" type="ORF">DSM5745_02731</name>
</gene>
<protein>
    <recommendedName>
        <fullName evidence="1">AB hydrolase-1 domain-containing protein</fullName>
    </recommendedName>
</protein>
<dbReference type="AlphaFoldDB" id="A0A3D8SID3"/>
<sequence length="469" mass="52453">MPLHLTLPALHTDRATKLASKITSTATTTILTLTGHLSSFLLSFTLTRALLTSILLPLYMTKFLLCLLPATLKNSIHLLLGPPGWTRLINHTDTFRNTSDTLAQSQLSGTYRFKPDEIFHVEPNSRGWKEVEGAPWTSETEEFEVCGASARYVHLRPRYSAVLQDGKREHRPVVFPSLLERGHDVYAIDWLGHGRSDKILKTEVITTELHIHTLVKFFEVTELENAIVAAHDWGGCIALCTIPRLPRTTVTSLFLLNTFFPPRLSDCSLHYRLLNRIWYCATGLLDGYLPESLIHLFLSPSLSLSELSAYTAPYADLPRSSKASIQRFSHSVPSLPRFVLFYLRNTRLWKLCEGLTGPANWDSLNVQARLSAQDDQVRGFWGTTRHQGSGSGSDGEGCEVAVVFGDKDPLIRDYKAVLTRSIYPDRMVSWAQRGMWIMGAGHLPMEGRAGEVAGLIARFAGARREGAMH</sequence>
<dbReference type="SUPFAM" id="SSF53474">
    <property type="entry name" value="alpha/beta-Hydrolases"/>
    <property type="match status" value="1"/>
</dbReference>
<keyword evidence="3" id="KW-1185">Reference proteome</keyword>
<evidence type="ECO:0000313" key="2">
    <source>
        <dbReference type="EMBL" id="RDW86089.1"/>
    </source>
</evidence>
<dbReference type="PANTHER" id="PTHR43689:SF28">
    <property type="entry name" value="HALOALKANE DEHALOGENASE FAMILY PROTEIN (AFU_ORTHOLOGUE AFUA_8G01700)"/>
    <property type="match status" value="1"/>
</dbReference>
<dbReference type="Proteomes" id="UP000256690">
    <property type="component" value="Unassembled WGS sequence"/>
</dbReference>
<organism evidence="2 3">
    <name type="scientific">Aspergillus mulundensis</name>
    <dbReference type="NCBI Taxonomy" id="1810919"/>
    <lineage>
        <taxon>Eukaryota</taxon>
        <taxon>Fungi</taxon>
        <taxon>Dikarya</taxon>
        <taxon>Ascomycota</taxon>
        <taxon>Pezizomycotina</taxon>
        <taxon>Eurotiomycetes</taxon>
        <taxon>Eurotiomycetidae</taxon>
        <taxon>Eurotiales</taxon>
        <taxon>Aspergillaceae</taxon>
        <taxon>Aspergillus</taxon>
        <taxon>Aspergillus subgen. Nidulantes</taxon>
    </lineage>
</organism>
<proteinExistence type="predicted"/>
<dbReference type="EMBL" id="PVWQ01000003">
    <property type="protein sequence ID" value="RDW86089.1"/>
    <property type="molecule type" value="Genomic_DNA"/>
</dbReference>
<dbReference type="InterPro" id="IPR029058">
    <property type="entry name" value="AB_hydrolase_fold"/>
</dbReference>
<reference evidence="2 3" key="1">
    <citation type="journal article" date="2018" name="IMA Fungus">
        <title>IMA Genome-F 9: Draft genome sequence of Annulohypoxylon stygium, Aspergillus mulundensis, Berkeleyomyces basicola (syn. Thielaviopsis basicola), Ceratocystis smalleyi, two Cercospora beticola strains, Coleophoma cylindrospora, Fusarium fracticaudum, Phialophora cf. hyalina, and Morchella septimelata.</title>
        <authorList>
            <person name="Wingfield B.D."/>
            <person name="Bills G.F."/>
            <person name="Dong Y."/>
            <person name="Huang W."/>
            <person name="Nel W.J."/>
            <person name="Swalarsk-Parry B.S."/>
            <person name="Vaghefi N."/>
            <person name="Wilken P.M."/>
            <person name="An Z."/>
            <person name="de Beer Z.W."/>
            <person name="De Vos L."/>
            <person name="Chen L."/>
            <person name="Duong T.A."/>
            <person name="Gao Y."/>
            <person name="Hammerbacher A."/>
            <person name="Kikkert J.R."/>
            <person name="Li Y."/>
            <person name="Li H."/>
            <person name="Li K."/>
            <person name="Li Q."/>
            <person name="Liu X."/>
            <person name="Ma X."/>
            <person name="Naidoo K."/>
            <person name="Pethybridge S.J."/>
            <person name="Sun J."/>
            <person name="Steenkamp E.T."/>
            <person name="van der Nest M.A."/>
            <person name="van Wyk S."/>
            <person name="Wingfield M.J."/>
            <person name="Xiong C."/>
            <person name="Yue Q."/>
            <person name="Zhang X."/>
        </authorList>
    </citation>
    <scope>NUCLEOTIDE SEQUENCE [LARGE SCALE GENOMIC DNA]</scope>
    <source>
        <strain evidence="2 3">DSM 5745</strain>
    </source>
</reference>
<dbReference type="InterPro" id="IPR000073">
    <property type="entry name" value="AB_hydrolase_1"/>
</dbReference>
<dbReference type="RefSeq" id="XP_026605613.1">
    <property type="nucleotide sequence ID" value="XM_026744747.1"/>
</dbReference>
<comment type="caution">
    <text evidence="2">The sequence shown here is derived from an EMBL/GenBank/DDBJ whole genome shotgun (WGS) entry which is preliminary data.</text>
</comment>
<dbReference type="PANTHER" id="PTHR43689">
    <property type="entry name" value="HYDROLASE"/>
    <property type="match status" value="1"/>
</dbReference>
<feature type="domain" description="AB hydrolase-1" evidence="1">
    <location>
        <begin position="174"/>
        <end position="453"/>
    </location>
</feature>
<evidence type="ECO:0000259" key="1">
    <source>
        <dbReference type="Pfam" id="PF12697"/>
    </source>
</evidence>
<dbReference type="OrthoDB" id="284184at2759"/>
<evidence type="ECO:0000313" key="3">
    <source>
        <dbReference type="Proteomes" id="UP000256690"/>
    </source>
</evidence>
<accession>A0A3D8SID3</accession>
<name>A0A3D8SID3_9EURO</name>
<dbReference type="GeneID" id="38113101"/>